<reference evidence="4" key="1">
    <citation type="journal article" date="2019" name="Int. J. Syst. Evol. Microbiol.">
        <title>The Global Catalogue of Microorganisms (GCM) 10K type strain sequencing project: providing services to taxonomists for standard genome sequencing and annotation.</title>
        <authorList>
            <consortium name="The Broad Institute Genomics Platform"/>
            <consortium name="The Broad Institute Genome Sequencing Center for Infectious Disease"/>
            <person name="Wu L."/>
            <person name="Ma J."/>
        </authorList>
    </citation>
    <scope>NUCLEOTIDE SEQUENCE [LARGE SCALE GENOMIC DNA]</scope>
    <source>
        <strain evidence="4">NBRC 108565</strain>
    </source>
</reference>
<dbReference type="Proteomes" id="UP001321475">
    <property type="component" value="Chromosome"/>
</dbReference>
<dbReference type="SUPFAM" id="SSF53448">
    <property type="entry name" value="Nucleotide-diphospho-sugar transferases"/>
    <property type="match status" value="1"/>
</dbReference>
<name>A0ABM8FYY2_9CELL</name>
<proteinExistence type="predicted"/>
<feature type="region of interest" description="Disordered" evidence="1">
    <location>
        <begin position="1"/>
        <end position="38"/>
    </location>
</feature>
<dbReference type="PANTHER" id="PTHR43777">
    <property type="entry name" value="MOLYBDENUM COFACTOR CYTIDYLYLTRANSFERASE"/>
    <property type="match status" value="1"/>
</dbReference>
<dbReference type="RefSeq" id="WP_286218257.1">
    <property type="nucleotide sequence ID" value="NZ_AP027729.1"/>
</dbReference>
<dbReference type="Gene3D" id="3.90.550.10">
    <property type="entry name" value="Spore Coat Polysaccharide Biosynthesis Protein SpsA, Chain A"/>
    <property type="match status" value="1"/>
</dbReference>
<feature type="domain" description="MobA-like NTP transferase" evidence="2">
    <location>
        <begin position="46"/>
        <end position="208"/>
    </location>
</feature>
<evidence type="ECO:0000259" key="2">
    <source>
        <dbReference type="Pfam" id="PF12804"/>
    </source>
</evidence>
<dbReference type="PANTHER" id="PTHR43777:SF1">
    <property type="entry name" value="MOLYBDENUM COFACTOR CYTIDYLYLTRANSFERASE"/>
    <property type="match status" value="1"/>
</dbReference>
<evidence type="ECO:0000256" key="1">
    <source>
        <dbReference type="SAM" id="MobiDB-lite"/>
    </source>
</evidence>
<dbReference type="InterPro" id="IPR025877">
    <property type="entry name" value="MobA-like_NTP_Trfase"/>
</dbReference>
<dbReference type="InterPro" id="IPR029044">
    <property type="entry name" value="Nucleotide-diphossugar_trans"/>
</dbReference>
<accession>A0ABM8FYY2</accession>
<sequence length="230" mass="23030">MHGSLDDSADGSMLGSNGSPDGSRNGDPESGQDSGRESCPVDLVQGVILAAGAGRRYGGPKALARSADGRPWLERACSTLRAGGVADLLVVLGAGADEARRLVPRGVDIVVAADWAHGVSASLRAALAVSERGPADAVVVTLVDLPGLTAAAVTRVLERAAAGSPRLTAALARATYDGVPGHPVVVGREHWGALDAALDGDVGAGPYLTERSALAVECGDLGGGADVDER</sequence>
<evidence type="ECO:0000313" key="4">
    <source>
        <dbReference type="Proteomes" id="UP001321475"/>
    </source>
</evidence>
<dbReference type="CDD" id="cd04182">
    <property type="entry name" value="GT_2_like_f"/>
    <property type="match status" value="1"/>
</dbReference>
<evidence type="ECO:0000313" key="3">
    <source>
        <dbReference type="EMBL" id="BDZ40968.1"/>
    </source>
</evidence>
<dbReference type="EMBL" id="AP027729">
    <property type="protein sequence ID" value="BDZ40968.1"/>
    <property type="molecule type" value="Genomic_DNA"/>
</dbReference>
<keyword evidence="4" id="KW-1185">Reference proteome</keyword>
<dbReference type="Pfam" id="PF12804">
    <property type="entry name" value="NTP_transf_3"/>
    <property type="match status" value="1"/>
</dbReference>
<protein>
    <recommendedName>
        <fullName evidence="2">MobA-like NTP transferase domain-containing protein</fullName>
    </recommendedName>
</protein>
<organism evidence="3 4">
    <name type="scientific">Paraoerskovia sediminicola</name>
    <dbReference type="NCBI Taxonomy" id="1138587"/>
    <lineage>
        <taxon>Bacteria</taxon>
        <taxon>Bacillati</taxon>
        <taxon>Actinomycetota</taxon>
        <taxon>Actinomycetes</taxon>
        <taxon>Micrococcales</taxon>
        <taxon>Cellulomonadaceae</taxon>
        <taxon>Paraoerskovia</taxon>
    </lineage>
</organism>
<gene>
    <name evidence="3" type="ORF">GCM10025865_02670</name>
</gene>